<dbReference type="EMBL" id="JAUTXU010000250">
    <property type="protein sequence ID" value="KAK3695948.1"/>
    <property type="molecule type" value="Genomic_DNA"/>
</dbReference>
<reference evidence="1" key="1">
    <citation type="submission" date="2023-07" db="EMBL/GenBank/DDBJ databases">
        <title>Black Yeasts Isolated from many extreme environments.</title>
        <authorList>
            <person name="Coleine C."/>
            <person name="Stajich J.E."/>
            <person name="Selbmann L."/>
        </authorList>
    </citation>
    <scope>NUCLEOTIDE SEQUENCE</scope>
    <source>
        <strain evidence="1">CCFEE 5714</strain>
    </source>
</reference>
<accession>A0ACC3MHI0</accession>
<gene>
    <name evidence="1" type="ORF">LTR37_018243</name>
</gene>
<sequence length="177" mass="20077">MTETAALEHRNDTGLSDSTHNSSVSAERYCLDEFDDNPILLYKYRSGLQTSSQRDLCSWLDKDEKLRVTKKPIPRLTSYVDVKRHDLYLPEEKEQFASFPNYDSNLASVKVPSMAYWSRALLGNYHDLYIVSPESSPSSSIADDDSRRTSPTSTWGHESSDETKLGAMQDRGGRSQQ</sequence>
<dbReference type="Proteomes" id="UP001281147">
    <property type="component" value="Unassembled WGS sequence"/>
</dbReference>
<proteinExistence type="predicted"/>
<protein>
    <submittedName>
        <fullName evidence="1">Uncharacterized protein</fullName>
    </submittedName>
</protein>
<keyword evidence="2" id="KW-1185">Reference proteome</keyword>
<name>A0ACC3MHI0_9PEZI</name>
<evidence type="ECO:0000313" key="1">
    <source>
        <dbReference type="EMBL" id="KAK3695948.1"/>
    </source>
</evidence>
<comment type="caution">
    <text evidence="1">The sequence shown here is derived from an EMBL/GenBank/DDBJ whole genome shotgun (WGS) entry which is preliminary data.</text>
</comment>
<evidence type="ECO:0000313" key="2">
    <source>
        <dbReference type="Proteomes" id="UP001281147"/>
    </source>
</evidence>
<organism evidence="1 2">
    <name type="scientific">Vermiconidia calcicola</name>
    <dbReference type="NCBI Taxonomy" id="1690605"/>
    <lineage>
        <taxon>Eukaryota</taxon>
        <taxon>Fungi</taxon>
        <taxon>Dikarya</taxon>
        <taxon>Ascomycota</taxon>
        <taxon>Pezizomycotina</taxon>
        <taxon>Dothideomycetes</taxon>
        <taxon>Dothideomycetidae</taxon>
        <taxon>Mycosphaerellales</taxon>
        <taxon>Extremaceae</taxon>
        <taxon>Vermiconidia</taxon>
    </lineage>
</organism>